<protein>
    <recommendedName>
        <fullName evidence="3">CCHC-type domain-containing protein</fullName>
    </recommendedName>
</protein>
<dbReference type="PANTHER" id="PTHR34482:SF36">
    <property type="entry name" value="RETROTRANSPOSON GAG DOMAIN-CONTAINING PROTEIN"/>
    <property type="match status" value="1"/>
</dbReference>
<dbReference type="InterPro" id="IPR001878">
    <property type="entry name" value="Znf_CCHC"/>
</dbReference>
<dbReference type="PROSITE" id="PS50158">
    <property type="entry name" value="ZF_CCHC"/>
    <property type="match status" value="2"/>
</dbReference>
<dbReference type="SMART" id="SM00343">
    <property type="entry name" value="ZnF_C2HC"/>
    <property type="match status" value="2"/>
</dbReference>
<feature type="region of interest" description="Disordered" evidence="2">
    <location>
        <begin position="265"/>
        <end position="313"/>
    </location>
</feature>
<dbReference type="Proteomes" id="UP001634393">
    <property type="component" value="Unassembled WGS sequence"/>
</dbReference>
<dbReference type="SUPFAM" id="SSF57756">
    <property type="entry name" value="Retrovirus zinc finger-like domains"/>
    <property type="match status" value="1"/>
</dbReference>
<keyword evidence="5" id="KW-1185">Reference proteome</keyword>
<keyword evidence="1" id="KW-0862">Zinc</keyword>
<keyword evidence="1" id="KW-0863">Zinc-finger</keyword>
<name>A0ABD3T0Q5_9LAMI</name>
<dbReference type="AlphaFoldDB" id="A0ABD3T0Q5"/>
<dbReference type="GO" id="GO:0008270">
    <property type="term" value="F:zinc ion binding"/>
    <property type="evidence" value="ECO:0007669"/>
    <property type="project" value="UniProtKB-KW"/>
</dbReference>
<feature type="domain" description="CCHC-type" evidence="3">
    <location>
        <begin position="335"/>
        <end position="351"/>
    </location>
</feature>
<reference evidence="4 5" key="1">
    <citation type="submission" date="2024-12" db="EMBL/GenBank/DDBJ databases">
        <title>The unique morphological basis and parallel evolutionary history of personate flowers in Penstemon.</title>
        <authorList>
            <person name="Depatie T.H."/>
            <person name="Wessinger C.A."/>
        </authorList>
    </citation>
    <scope>NUCLEOTIDE SEQUENCE [LARGE SCALE GENOMIC DNA]</scope>
    <source>
        <strain evidence="4">WTNN_2</strain>
        <tissue evidence="4">Leaf</tissue>
    </source>
</reference>
<sequence>MAPPRRRPVTRSQDQKSQNAQETKTAGKVQVEASEHVDSPQVPTNEGNQREKAFGFFEEFLLFCQQKTRGNDDSHKQATRENDQDFERFLRFHPPRFAGEPDDQKAEEWLEEIEKIFKVMGYTNQQRVSFASFKLEGDAHNWWRIVEHKWTRDETPHTWASFLKEFNSKFIPQVVKDQRERDFMNLIQGTMTVAEYEAQFNRLIKYAPHYLGDEERQSKKFISGLKPKIQWAILAVDIVNYTHAVEKAMHIESGIQQLESLENQTKMARPANQDWQGGRRTGQGSKFQRTNVGNPSKQPLKLTQESNKRNGANNRCTHCGNPGHSEVNCWKKHGKCVKCGSGKHFIRDCPQMKCPSSVAGNHGRPSSGQAKKSRVQARAFALGGGDASDPTAVVEECVLTTEGLIMSRSRIGILCLTLTNCLISYKDLRFILSWI</sequence>
<evidence type="ECO:0000256" key="1">
    <source>
        <dbReference type="PROSITE-ProRule" id="PRU00047"/>
    </source>
</evidence>
<gene>
    <name evidence="4" type="ORF">ACJIZ3_019276</name>
</gene>
<keyword evidence="1" id="KW-0479">Metal-binding</keyword>
<evidence type="ECO:0000259" key="3">
    <source>
        <dbReference type="PROSITE" id="PS50158"/>
    </source>
</evidence>
<feature type="compositionally biased region" description="Polar residues" evidence="2">
    <location>
        <begin position="282"/>
        <end position="313"/>
    </location>
</feature>
<dbReference type="InterPro" id="IPR005162">
    <property type="entry name" value="Retrotrans_gag_dom"/>
</dbReference>
<evidence type="ECO:0000313" key="4">
    <source>
        <dbReference type="EMBL" id="KAL3830474.1"/>
    </source>
</evidence>
<evidence type="ECO:0000256" key="2">
    <source>
        <dbReference type="SAM" id="MobiDB-lite"/>
    </source>
</evidence>
<proteinExistence type="predicted"/>
<feature type="region of interest" description="Disordered" evidence="2">
    <location>
        <begin position="1"/>
        <end position="50"/>
    </location>
</feature>
<comment type="caution">
    <text evidence="4">The sequence shown here is derived from an EMBL/GenBank/DDBJ whole genome shotgun (WGS) entry which is preliminary data.</text>
</comment>
<dbReference type="PANTHER" id="PTHR34482">
    <property type="entry name" value="DNA DAMAGE-INDUCIBLE PROTEIN 1-LIKE"/>
    <property type="match status" value="1"/>
</dbReference>
<dbReference type="EMBL" id="JBJXBP010000005">
    <property type="protein sequence ID" value="KAL3830474.1"/>
    <property type="molecule type" value="Genomic_DNA"/>
</dbReference>
<accession>A0ABD3T0Q5</accession>
<feature type="compositionally biased region" description="Polar residues" evidence="2">
    <location>
        <begin position="10"/>
        <end position="24"/>
    </location>
</feature>
<feature type="domain" description="CCHC-type" evidence="3">
    <location>
        <begin position="315"/>
        <end position="329"/>
    </location>
</feature>
<evidence type="ECO:0000313" key="5">
    <source>
        <dbReference type="Proteomes" id="UP001634393"/>
    </source>
</evidence>
<dbReference type="Gene3D" id="4.10.60.10">
    <property type="entry name" value="Zinc finger, CCHC-type"/>
    <property type="match status" value="1"/>
</dbReference>
<organism evidence="4 5">
    <name type="scientific">Penstemon smallii</name>
    <dbReference type="NCBI Taxonomy" id="265156"/>
    <lineage>
        <taxon>Eukaryota</taxon>
        <taxon>Viridiplantae</taxon>
        <taxon>Streptophyta</taxon>
        <taxon>Embryophyta</taxon>
        <taxon>Tracheophyta</taxon>
        <taxon>Spermatophyta</taxon>
        <taxon>Magnoliopsida</taxon>
        <taxon>eudicotyledons</taxon>
        <taxon>Gunneridae</taxon>
        <taxon>Pentapetalae</taxon>
        <taxon>asterids</taxon>
        <taxon>lamiids</taxon>
        <taxon>Lamiales</taxon>
        <taxon>Plantaginaceae</taxon>
        <taxon>Cheloneae</taxon>
        <taxon>Penstemon</taxon>
    </lineage>
</organism>
<dbReference type="Pfam" id="PF03732">
    <property type="entry name" value="Retrotrans_gag"/>
    <property type="match status" value="1"/>
</dbReference>
<dbReference type="InterPro" id="IPR036875">
    <property type="entry name" value="Znf_CCHC_sf"/>
</dbReference>